<organism evidence="2 3">
    <name type="scientific">Gossypium stocksii</name>
    <dbReference type="NCBI Taxonomy" id="47602"/>
    <lineage>
        <taxon>Eukaryota</taxon>
        <taxon>Viridiplantae</taxon>
        <taxon>Streptophyta</taxon>
        <taxon>Embryophyta</taxon>
        <taxon>Tracheophyta</taxon>
        <taxon>Spermatophyta</taxon>
        <taxon>Magnoliopsida</taxon>
        <taxon>eudicotyledons</taxon>
        <taxon>Gunneridae</taxon>
        <taxon>Pentapetalae</taxon>
        <taxon>rosids</taxon>
        <taxon>malvids</taxon>
        <taxon>Malvales</taxon>
        <taxon>Malvaceae</taxon>
        <taxon>Malvoideae</taxon>
        <taxon>Gossypium</taxon>
    </lineage>
</organism>
<sequence>MERQILTLLQLWALYRMPFLASVSHQPFLYPLVNRWSIYPGIGRSYTVPIYRLMIKKHAGKGFGYIQYIPAPPYEVGQVHGMNKRGRPHLNWGLNRRFVVLWNNRMGRIPRMDMAFDLQPSVANAQWYSTYGKPYILGGQSTVVLSHMQRVGAYELEVDMEAEPDPEPELEPEPLAITFAFGFTFLSSRFAEQ</sequence>
<accession>A0A9D3WGE9</accession>
<dbReference type="Proteomes" id="UP000828251">
    <property type="component" value="Unassembled WGS sequence"/>
</dbReference>
<comment type="caution">
    <text evidence="2">The sequence shown here is derived from an EMBL/GenBank/DDBJ whole genome shotgun (WGS) entry which is preliminary data.</text>
</comment>
<dbReference type="EMBL" id="JAIQCV010000001">
    <property type="protein sequence ID" value="KAH1128829.1"/>
    <property type="molecule type" value="Genomic_DNA"/>
</dbReference>
<name>A0A9D3WGE9_9ROSI</name>
<dbReference type="OrthoDB" id="1751334at2759"/>
<evidence type="ECO:0000256" key="1">
    <source>
        <dbReference type="SAM" id="SignalP"/>
    </source>
</evidence>
<proteinExistence type="predicted"/>
<evidence type="ECO:0000313" key="3">
    <source>
        <dbReference type="Proteomes" id="UP000828251"/>
    </source>
</evidence>
<feature type="signal peptide" evidence="1">
    <location>
        <begin position="1"/>
        <end position="21"/>
    </location>
</feature>
<dbReference type="AlphaFoldDB" id="A0A9D3WGE9"/>
<keyword evidence="1" id="KW-0732">Signal</keyword>
<reference evidence="2 3" key="1">
    <citation type="journal article" date="2021" name="Plant Biotechnol. J.">
        <title>Multi-omics assisted identification of the key and species-specific regulatory components of drought-tolerant mechanisms in Gossypium stocksii.</title>
        <authorList>
            <person name="Yu D."/>
            <person name="Ke L."/>
            <person name="Zhang D."/>
            <person name="Wu Y."/>
            <person name="Sun Y."/>
            <person name="Mei J."/>
            <person name="Sun J."/>
            <person name="Sun Y."/>
        </authorList>
    </citation>
    <scope>NUCLEOTIDE SEQUENCE [LARGE SCALE GENOMIC DNA]</scope>
    <source>
        <strain evidence="3">cv. E1</strain>
        <tissue evidence="2">Leaf</tissue>
    </source>
</reference>
<keyword evidence="3" id="KW-1185">Reference proteome</keyword>
<gene>
    <name evidence="2" type="ORF">J1N35_000207</name>
</gene>
<evidence type="ECO:0000313" key="2">
    <source>
        <dbReference type="EMBL" id="KAH1128829.1"/>
    </source>
</evidence>
<protein>
    <submittedName>
        <fullName evidence="2">Uncharacterized protein</fullName>
    </submittedName>
</protein>
<feature type="chain" id="PRO_5039732265" evidence="1">
    <location>
        <begin position="22"/>
        <end position="193"/>
    </location>
</feature>